<keyword evidence="5" id="KW-0560">Oxidoreductase</keyword>
<sequence>MNDITKMLIQSTTKIMKDVCTKELVNEAENGQWAAALWEILAESGMLTVACPEELEGTGGSYADAYQILRLAGKYSAPIPLAETYMGNWLLVGLGVRASNEPLAILVNKNKPFQLRRDQEGWIVSGKAQSVPWARDAKQLLVLGETESGAVLAIVHSVGAELSHGRNIAGEPRDTVILDAIRVENRHVFSVDARQVQERLLHTGALCRSVMMAGALERILELAVTYSKERTQFGQPIHRFQAVQHHLASLAGEIAAAETAAQYAVDTSEKGSATTAIAMAKIRINEAAGIVAPIAHQLHGAIGFTHEHVLHQSTRRVLAWRDDWGTETEWSEKLAEQLMKLEDNGLWPFLTV</sequence>
<feature type="domain" description="Acyl-CoA dehydrogenase/oxidase N-terminal" evidence="7">
    <location>
        <begin position="6"/>
        <end position="91"/>
    </location>
</feature>
<dbReference type="PANTHER" id="PTHR43884:SF20">
    <property type="entry name" value="ACYL-COA DEHYDROGENASE FADE28"/>
    <property type="match status" value="1"/>
</dbReference>
<keyword evidence="9" id="KW-1185">Reference proteome</keyword>
<reference evidence="8 9" key="1">
    <citation type="submission" date="2015-09" db="EMBL/GenBank/DDBJ databases">
        <title>Genome sequencing project for genomic taxonomy and phylogenomics of Bacillus-like bacteria.</title>
        <authorList>
            <person name="Liu B."/>
            <person name="Wang J."/>
            <person name="Zhu Y."/>
            <person name="Liu G."/>
            <person name="Chen Q."/>
            <person name="Chen Z."/>
            <person name="Lan J."/>
            <person name="Che J."/>
            <person name="Ge C."/>
            <person name="Shi H."/>
            <person name="Pan Z."/>
            <person name="Liu X."/>
        </authorList>
    </citation>
    <scope>NUCLEOTIDE SEQUENCE [LARGE SCALE GENOMIC DNA]</scope>
    <source>
        <strain evidence="8 9">DSM 8552</strain>
    </source>
</reference>
<dbReference type="Gene3D" id="1.10.540.10">
    <property type="entry name" value="Acyl-CoA dehydrogenase/oxidase, N-terminal domain"/>
    <property type="match status" value="1"/>
</dbReference>
<dbReference type="SUPFAM" id="SSF47203">
    <property type="entry name" value="Acyl-CoA dehydrogenase C-terminal domain-like"/>
    <property type="match status" value="1"/>
</dbReference>
<evidence type="ECO:0000259" key="6">
    <source>
        <dbReference type="Pfam" id="PF00441"/>
    </source>
</evidence>
<dbReference type="RefSeq" id="WP_055743849.1">
    <property type="nucleotide sequence ID" value="NZ_LJJB01000007.1"/>
</dbReference>
<accession>A0ABR5NDR3</accession>
<dbReference type="SUPFAM" id="SSF56645">
    <property type="entry name" value="Acyl-CoA dehydrogenase NM domain-like"/>
    <property type="match status" value="1"/>
</dbReference>
<evidence type="ECO:0000256" key="2">
    <source>
        <dbReference type="ARBA" id="ARBA00009347"/>
    </source>
</evidence>
<evidence type="ECO:0000256" key="1">
    <source>
        <dbReference type="ARBA" id="ARBA00001974"/>
    </source>
</evidence>
<evidence type="ECO:0008006" key="10">
    <source>
        <dbReference type="Google" id="ProtNLM"/>
    </source>
</evidence>
<dbReference type="Proteomes" id="UP000051063">
    <property type="component" value="Unassembled WGS sequence"/>
</dbReference>
<proteinExistence type="inferred from homology"/>
<evidence type="ECO:0000256" key="3">
    <source>
        <dbReference type="ARBA" id="ARBA00022630"/>
    </source>
</evidence>
<keyword evidence="4" id="KW-0274">FAD</keyword>
<protein>
    <recommendedName>
        <fullName evidence="10">Acyl-CoA dehydrogenase</fullName>
    </recommendedName>
</protein>
<dbReference type="InterPro" id="IPR013786">
    <property type="entry name" value="AcylCoA_DH/ox_N"/>
</dbReference>
<evidence type="ECO:0000313" key="9">
    <source>
        <dbReference type="Proteomes" id="UP000051063"/>
    </source>
</evidence>
<comment type="cofactor">
    <cofactor evidence="1">
        <name>FAD</name>
        <dbReference type="ChEBI" id="CHEBI:57692"/>
    </cofactor>
</comment>
<dbReference type="Gene3D" id="2.40.110.10">
    <property type="entry name" value="Butyryl-CoA Dehydrogenase, subunit A, domain 2"/>
    <property type="match status" value="1"/>
</dbReference>
<dbReference type="InterPro" id="IPR037069">
    <property type="entry name" value="AcylCoA_DH/ox_N_sf"/>
</dbReference>
<name>A0ABR5NDR3_BRECH</name>
<dbReference type="InterPro" id="IPR036250">
    <property type="entry name" value="AcylCo_DH-like_C"/>
</dbReference>
<comment type="caution">
    <text evidence="8">The sequence shown here is derived from an EMBL/GenBank/DDBJ whole genome shotgun (WGS) entry which is preliminary data.</text>
</comment>
<dbReference type="InterPro" id="IPR009075">
    <property type="entry name" value="AcylCo_DH/oxidase_C"/>
</dbReference>
<dbReference type="InterPro" id="IPR046373">
    <property type="entry name" value="Acyl-CoA_Oxase/DH_mid-dom_sf"/>
</dbReference>
<feature type="domain" description="Acyl-CoA dehydrogenase/oxidase C-terminal" evidence="6">
    <location>
        <begin position="196"/>
        <end position="319"/>
    </location>
</feature>
<dbReference type="InterPro" id="IPR009100">
    <property type="entry name" value="AcylCoA_DH/oxidase_NM_dom_sf"/>
</dbReference>
<evidence type="ECO:0000256" key="4">
    <source>
        <dbReference type="ARBA" id="ARBA00022827"/>
    </source>
</evidence>
<dbReference type="Gene3D" id="1.20.140.10">
    <property type="entry name" value="Butyryl-CoA Dehydrogenase, subunit A, domain 3"/>
    <property type="match status" value="1"/>
</dbReference>
<evidence type="ECO:0000313" key="8">
    <source>
        <dbReference type="EMBL" id="KQL49544.1"/>
    </source>
</evidence>
<organism evidence="8 9">
    <name type="scientific">Brevibacillus choshinensis</name>
    <dbReference type="NCBI Taxonomy" id="54911"/>
    <lineage>
        <taxon>Bacteria</taxon>
        <taxon>Bacillati</taxon>
        <taxon>Bacillota</taxon>
        <taxon>Bacilli</taxon>
        <taxon>Bacillales</taxon>
        <taxon>Paenibacillaceae</taxon>
        <taxon>Brevibacillus</taxon>
    </lineage>
</organism>
<keyword evidence="3" id="KW-0285">Flavoprotein</keyword>
<comment type="similarity">
    <text evidence="2">Belongs to the acyl-CoA dehydrogenase family.</text>
</comment>
<dbReference type="PANTHER" id="PTHR43884">
    <property type="entry name" value="ACYL-COA DEHYDROGENASE"/>
    <property type="match status" value="1"/>
</dbReference>
<dbReference type="Pfam" id="PF02771">
    <property type="entry name" value="Acyl-CoA_dh_N"/>
    <property type="match status" value="1"/>
</dbReference>
<dbReference type="Pfam" id="PF00441">
    <property type="entry name" value="Acyl-CoA_dh_1"/>
    <property type="match status" value="1"/>
</dbReference>
<gene>
    <name evidence="8" type="ORF">AN963_07340</name>
</gene>
<dbReference type="EMBL" id="LJJB01000007">
    <property type="protein sequence ID" value="KQL49544.1"/>
    <property type="molecule type" value="Genomic_DNA"/>
</dbReference>
<evidence type="ECO:0000259" key="7">
    <source>
        <dbReference type="Pfam" id="PF02771"/>
    </source>
</evidence>
<evidence type="ECO:0000256" key="5">
    <source>
        <dbReference type="ARBA" id="ARBA00023002"/>
    </source>
</evidence>